<dbReference type="EMBL" id="CALNXI010002111">
    <property type="protein sequence ID" value="CAH3183132.1"/>
    <property type="molecule type" value="Genomic_DNA"/>
</dbReference>
<protein>
    <recommendedName>
        <fullName evidence="4">Zinc finger C3HC4 RING-type domain-containing protein</fullName>
    </recommendedName>
</protein>
<evidence type="ECO:0000313" key="6">
    <source>
        <dbReference type="Proteomes" id="UP001159427"/>
    </source>
</evidence>
<proteinExistence type="predicted"/>
<reference evidence="5 6" key="1">
    <citation type="submission" date="2022-05" db="EMBL/GenBank/DDBJ databases">
        <authorList>
            <consortium name="Genoscope - CEA"/>
            <person name="William W."/>
        </authorList>
    </citation>
    <scope>NUCLEOTIDE SEQUENCE [LARGE SCALE GENOMIC DNA]</scope>
</reference>
<keyword evidence="1" id="KW-0479">Metal-binding</keyword>
<evidence type="ECO:0000313" key="5">
    <source>
        <dbReference type="EMBL" id="CAH3183132.1"/>
    </source>
</evidence>
<dbReference type="Pfam" id="PF00097">
    <property type="entry name" value="zf-C3HC4"/>
    <property type="match status" value="1"/>
</dbReference>
<name>A0ABN8RUX6_9CNID</name>
<sequence>MQTKCGHRCCKTCLDEHFKRLDQNMQPWNCPVDRNWLQQNEIFADKATERKILSFEIRCSSEGCRWTGELRSKDVIT</sequence>
<dbReference type="InterPro" id="IPR018957">
    <property type="entry name" value="Znf_C3HC4_RING-type"/>
</dbReference>
<dbReference type="InterPro" id="IPR013083">
    <property type="entry name" value="Znf_RING/FYVE/PHD"/>
</dbReference>
<keyword evidence="2" id="KW-0863">Zinc-finger</keyword>
<dbReference type="Gene3D" id="3.30.40.10">
    <property type="entry name" value="Zinc/RING finger domain, C3HC4 (zinc finger)"/>
    <property type="match status" value="1"/>
</dbReference>
<feature type="domain" description="Zinc finger C3HC4 RING-type" evidence="4">
    <location>
        <begin position="2"/>
        <end position="31"/>
    </location>
</feature>
<evidence type="ECO:0000256" key="2">
    <source>
        <dbReference type="ARBA" id="ARBA00022771"/>
    </source>
</evidence>
<evidence type="ECO:0000256" key="3">
    <source>
        <dbReference type="ARBA" id="ARBA00022833"/>
    </source>
</evidence>
<evidence type="ECO:0000259" key="4">
    <source>
        <dbReference type="Pfam" id="PF00097"/>
    </source>
</evidence>
<gene>
    <name evidence="5" type="ORF">PEVE_00014699</name>
</gene>
<dbReference type="SUPFAM" id="SSF57850">
    <property type="entry name" value="RING/U-box"/>
    <property type="match status" value="1"/>
</dbReference>
<comment type="caution">
    <text evidence="5">The sequence shown here is derived from an EMBL/GenBank/DDBJ whole genome shotgun (WGS) entry which is preliminary data.</text>
</comment>
<keyword evidence="6" id="KW-1185">Reference proteome</keyword>
<accession>A0ABN8RUX6</accession>
<evidence type="ECO:0000256" key="1">
    <source>
        <dbReference type="ARBA" id="ARBA00022723"/>
    </source>
</evidence>
<dbReference type="Proteomes" id="UP001159427">
    <property type="component" value="Unassembled WGS sequence"/>
</dbReference>
<keyword evidence="3" id="KW-0862">Zinc</keyword>
<organism evidence="5 6">
    <name type="scientific">Porites evermanni</name>
    <dbReference type="NCBI Taxonomy" id="104178"/>
    <lineage>
        <taxon>Eukaryota</taxon>
        <taxon>Metazoa</taxon>
        <taxon>Cnidaria</taxon>
        <taxon>Anthozoa</taxon>
        <taxon>Hexacorallia</taxon>
        <taxon>Scleractinia</taxon>
        <taxon>Fungiina</taxon>
        <taxon>Poritidae</taxon>
        <taxon>Porites</taxon>
    </lineage>
</organism>